<evidence type="ECO:0000259" key="4">
    <source>
        <dbReference type="PROSITE" id="PS51132"/>
    </source>
</evidence>
<sequence length="146" mass="16870">MDFLAAGTGSMVNNASYYYHRHGSNILVRYDLDTTEQIQSDSLGPISYLDCPRKHDQSFEARILIRHVIYMRPDSERLLVSKVEEDLLVIATWELDVNGTELADAFVMCGVLYGLENAKERETFISFAFDLERKNFKNKYLNYLVT</sequence>
<comment type="subcellular location">
    <subcellularLocation>
        <location evidence="1">Secreted</location>
    </subcellularLocation>
</comment>
<dbReference type="InterPro" id="IPR050605">
    <property type="entry name" value="Olfactomedin-like_domain"/>
</dbReference>
<dbReference type="PROSITE" id="PS51132">
    <property type="entry name" value="OLF"/>
    <property type="match status" value="1"/>
</dbReference>
<dbReference type="InterPro" id="IPR003112">
    <property type="entry name" value="Olfac-like_dom"/>
</dbReference>
<keyword evidence="2" id="KW-0964">Secreted</keyword>
<evidence type="ECO:0000256" key="2">
    <source>
        <dbReference type="ARBA" id="ARBA00022525"/>
    </source>
</evidence>
<protein>
    <submittedName>
        <fullName evidence="6">Olfactomedin-like domain-containing protein</fullName>
    </submittedName>
</protein>
<dbReference type="PANTHER" id="PTHR23192">
    <property type="entry name" value="OLFACTOMEDIN-RELATED"/>
    <property type="match status" value="1"/>
</dbReference>
<evidence type="ECO:0000256" key="1">
    <source>
        <dbReference type="ARBA" id="ARBA00004613"/>
    </source>
</evidence>
<dbReference type="WBParaSite" id="Minc3s00086g04090">
    <property type="protein sequence ID" value="Minc3s00086g04090"/>
    <property type="gene ID" value="Minc3s00086g04090"/>
</dbReference>
<organism evidence="5 6">
    <name type="scientific">Meloidogyne incognita</name>
    <name type="common">Southern root-knot nematode worm</name>
    <name type="synonym">Oxyuris incognita</name>
    <dbReference type="NCBI Taxonomy" id="6306"/>
    <lineage>
        <taxon>Eukaryota</taxon>
        <taxon>Metazoa</taxon>
        <taxon>Ecdysozoa</taxon>
        <taxon>Nematoda</taxon>
        <taxon>Chromadorea</taxon>
        <taxon>Rhabditida</taxon>
        <taxon>Tylenchina</taxon>
        <taxon>Tylenchomorpha</taxon>
        <taxon>Tylenchoidea</taxon>
        <taxon>Meloidogynidae</taxon>
        <taxon>Meloidogyninae</taxon>
        <taxon>Meloidogyne</taxon>
        <taxon>Meloidogyne incognita group</taxon>
    </lineage>
</organism>
<dbReference type="AlphaFoldDB" id="A0A914KRG6"/>
<proteinExistence type="predicted"/>
<comment type="caution">
    <text evidence="3">Lacks conserved residue(s) required for the propagation of feature annotation.</text>
</comment>
<name>A0A914KRG6_MELIC</name>
<keyword evidence="5" id="KW-1185">Reference proteome</keyword>
<dbReference type="Proteomes" id="UP000887563">
    <property type="component" value="Unplaced"/>
</dbReference>
<evidence type="ECO:0000313" key="6">
    <source>
        <dbReference type="WBParaSite" id="Minc3s00086g04090"/>
    </source>
</evidence>
<dbReference type="GO" id="GO:0007165">
    <property type="term" value="P:signal transduction"/>
    <property type="evidence" value="ECO:0007669"/>
    <property type="project" value="TreeGrafter"/>
</dbReference>
<accession>A0A914KRG6</accession>
<dbReference type="GO" id="GO:0005615">
    <property type="term" value="C:extracellular space"/>
    <property type="evidence" value="ECO:0007669"/>
    <property type="project" value="TreeGrafter"/>
</dbReference>
<dbReference type="Pfam" id="PF02191">
    <property type="entry name" value="OLF"/>
    <property type="match status" value="1"/>
</dbReference>
<reference evidence="6" key="1">
    <citation type="submission" date="2022-11" db="UniProtKB">
        <authorList>
            <consortium name="WormBaseParasite"/>
        </authorList>
    </citation>
    <scope>IDENTIFICATION</scope>
</reference>
<dbReference type="PANTHER" id="PTHR23192:SF85">
    <property type="entry name" value="GLIOMEDIN"/>
    <property type="match status" value="1"/>
</dbReference>
<evidence type="ECO:0000256" key="3">
    <source>
        <dbReference type="PROSITE-ProRule" id="PRU00446"/>
    </source>
</evidence>
<feature type="domain" description="Olfactomedin-like" evidence="4">
    <location>
        <begin position="1"/>
        <end position="146"/>
    </location>
</feature>
<evidence type="ECO:0000313" key="5">
    <source>
        <dbReference type="Proteomes" id="UP000887563"/>
    </source>
</evidence>